<evidence type="ECO:0000256" key="1">
    <source>
        <dbReference type="ARBA" id="ARBA00022491"/>
    </source>
</evidence>
<name>A0A542Y3P4_9MICO</name>
<evidence type="ECO:0000259" key="7">
    <source>
        <dbReference type="PROSITE" id="PS01124"/>
    </source>
</evidence>
<dbReference type="InterPro" id="IPR014710">
    <property type="entry name" value="RmlC-like_jellyroll"/>
</dbReference>
<dbReference type="CDD" id="cd06124">
    <property type="entry name" value="cupin_NimR-like_N"/>
    <property type="match status" value="1"/>
</dbReference>
<keyword evidence="4" id="KW-0804">Transcription</keyword>
<keyword evidence="9" id="KW-1185">Reference proteome</keyword>
<evidence type="ECO:0000256" key="6">
    <source>
        <dbReference type="ARBA" id="ARBA00079449"/>
    </source>
</evidence>
<comment type="caution">
    <text evidence="8">The sequence shown here is derived from an EMBL/GenBank/DDBJ whole genome shotgun (WGS) entry which is preliminary data.</text>
</comment>
<dbReference type="PANTHER" id="PTHR11019:SF199">
    <property type="entry name" value="HTH-TYPE TRANSCRIPTIONAL REGULATOR NIMR"/>
    <property type="match status" value="1"/>
</dbReference>
<reference evidence="8 9" key="1">
    <citation type="submission" date="2019-06" db="EMBL/GenBank/DDBJ databases">
        <title>Sequencing the genomes of 1000 actinobacteria strains.</title>
        <authorList>
            <person name="Klenk H.-P."/>
        </authorList>
    </citation>
    <scope>NUCLEOTIDE SEQUENCE [LARGE SCALE GENOMIC DNA]</scope>
    <source>
        <strain evidence="8 9">DSM 8803</strain>
    </source>
</reference>
<feature type="domain" description="HTH araC/xylS-type" evidence="7">
    <location>
        <begin position="162"/>
        <end position="259"/>
    </location>
</feature>
<dbReference type="PANTHER" id="PTHR11019">
    <property type="entry name" value="HTH-TYPE TRANSCRIPTIONAL REGULATOR NIMR"/>
    <property type="match status" value="1"/>
</dbReference>
<dbReference type="InterPro" id="IPR011051">
    <property type="entry name" value="RmlC_Cupin_sf"/>
</dbReference>
<dbReference type="PROSITE" id="PS00041">
    <property type="entry name" value="HTH_ARAC_FAMILY_1"/>
    <property type="match status" value="1"/>
</dbReference>
<dbReference type="GO" id="GO:0003700">
    <property type="term" value="F:DNA-binding transcription factor activity"/>
    <property type="evidence" value="ECO:0007669"/>
    <property type="project" value="InterPro"/>
</dbReference>
<proteinExistence type="predicted"/>
<dbReference type="SUPFAM" id="SSF51182">
    <property type="entry name" value="RmlC-like cupins"/>
    <property type="match status" value="1"/>
</dbReference>
<evidence type="ECO:0000256" key="4">
    <source>
        <dbReference type="ARBA" id="ARBA00023163"/>
    </source>
</evidence>
<dbReference type="Gene3D" id="2.60.120.10">
    <property type="entry name" value="Jelly Rolls"/>
    <property type="match status" value="1"/>
</dbReference>
<dbReference type="EMBL" id="VFON01000001">
    <property type="protein sequence ID" value="TQL42705.1"/>
    <property type="molecule type" value="Genomic_DNA"/>
</dbReference>
<evidence type="ECO:0000313" key="8">
    <source>
        <dbReference type="EMBL" id="TQL42705.1"/>
    </source>
</evidence>
<evidence type="ECO:0000256" key="2">
    <source>
        <dbReference type="ARBA" id="ARBA00023015"/>
    </source>
</evidence>
<accession>A0A542Y3P4</accession>
<evidence type="ECO:0000313" key="9">
    <source>
        <dbReference type="Proteomes" id="UP000319094"/>
    </source>
</evidence>
<dbReference type="InterPro" id="IPR009057">
    <property type="entry name" value="Homeodomain-like_sf"/>
</dbReference>
<dbReference type="Proteomes" id="UP000319094">
    <property type="component" value="Unassembled WGS sequence"/>
</dbReference>
<organism evidence="8 9">
    <name type="scientific">Leucobacter komagatae</name>
    <dbReference type="NCBI Taxonomy" id="55969"/>
    <lineage>
        <taxon>Bacteria</taxon>
        <taxon>Bacillati</taxon>
        <taxon>Actinomycetota</taxon>
        <taxon>Actinomycetes</taxon>
        <taxon>Micrococcales</taxon>
        <taxon>Microbacteriaceae</taxon>
        <taxon>Leucobacter</taxon>
    </lineage>
</organism>
<gene>
    <name evidence="8" type="ORF">FB468_0710</name>
</gene>
<evidence type="ECO:0000256" key="5">
    <source>
        <dbReference type="ARBA" id="ARBA00074140"/>
    </source>
</evidence>
<dbReference type="InterPro" id="IPR018062">
    <property type="entry name" value="HTH_AraC-typ_CS"/>
</dbReference>
<keyword evidence="3 8" id="KW-0238">DNA-binding</keyword>
<dbReference type="Gene3D" id="1.10.10.60">
    <property type="entry name" value="Homeodomain-like"/>
    <property type="match status" value="1"/>
</dbReference>
<protein>
    <recommendedName>
        <fullName evidence="5">HTH-type transcriptional regulator RipA</fullName>
    </recommendedName>
    <alternativeName>
        <fullName evidence="6">Repressor of iron proteins A</fullName>
    </alternativeName>
</protein>
<dbReference type="PROSITE" id="PS01124">
    <property type="entry name" value="HTH_ARAC_FAMILY_2"/>
    <property type="match status" value="1"/>
</dbReference>
<keyword evidence="1" id="KW-0678">Repressor</keyword>
<dbReference type="FunFam" id="1.10.10.60:FF:000132">
    <property type="entry name" value="AraC family transcriptional regulator"/>
    <property type="match status" value="1"/>
</dbReference>
<evidence type="ECO:0000256" key="3">
    <source>
        <dbReference type="ARBA" id="ARBA00023125"/>
    </source>
</evidence>
<dbReference type="Pfam" id="PF12833">
    <property type="entry name" value="HTH_18"/>
    <property type="match status" value="1"/>
</dbReference>
<dbReference type="SMART" id="SM00342">
    <property type="entry name" value="HTH_ARAC"/>
    <property type="match status" value="1"/>
</dbReference>
<dbReference type="Pfam" id="PF02311">
    <property type="entry name" value="AraC_binding"/>
    <property type="match status" value="1"/>
</dbReference>
<sequence length="260" mass="29052">MTLLDVRPAAIANDRLVAEPYLLRTKIHVPLHATQWPSHEHPEHELLWTDRGVVTMHTDGKQWTVAPGVGLWIPAGVPHEGSSRESTEVRATYFAPASWSKPWDRPVAVTVRPAVRELLVHLSRSNMSEEERIRAQQVCIDMLELADAVRLDIPIPEDGRLALLVELILSDPADDRSLEQWASMLNMTSRTLTRAFSAEVAMSFAQWRRLVRMRAALGFLSEGLSVKVVARKVGYSTTSAFVTAFRKTVGCTPGELSTRL</sequence>
<dbReference type="RefSeq" id="WP_141886119.1">
    <property type="nucleotide sequence ID" value="NZ_BAAAUY010000013.1"/>
</dbReference>
<keyword evidence="2" id="KW-0805">Transcription regulation</keyword>
<dbReference type="InterPro" id="IPR003313">
    <property type="entry name" value="AraC-bd"/>
</dbReference>
<dbReference type="GO" id="GO:0043565">
    <property type="term" value="F:sequence-specific DNA binding"/>
    <property type="evidence" value="ECO:0007669"/>
    <property type="project" value="InterPro"/>
</dbReference>
<dbReference type="SUPFAM" id="SSF46689">
    <property type="entry name" value="Homeodomain-like"/>
    <property type="match status" value="1"/>
</dbReference>
<dbReference type="OrthoDB" id="2039152at2"/>
<dbReference type="AlphaFoldDB" id="A0A542Y3P4"/>
<dbReference type="InterPro" id="IPR018060">
    <property type="entry name" value="HTH_AraC"/>
</dbReference>